<dbReference type="Gene3D" id="2.60.40.10">
    <property type="entry name" value="Immunoglobulins"/>
    <property type="match status" value="2"/>
</dbReference>
<keyword evidence="6 11" id="KW-0472">Membrane</keyword>
<evidence type="ECO:0000256" key="11">
    <source>
        <dbReference type="SAM" id="Phobius"/>
    </source>
</evidence>
<evidence type="ECO:0000313" key="14">
    <source>
        <dbReference type="Proteomes" id="UP001046870"/>
    </source>
</evidence>
<keyword evidence="7" id="KW-1015">Disulfide bond</keyword>
<feature type="transmembrane region" description="Helical" evidence="11">
    <location>
        <begin position="35"/>
        <end position="57"/>
    </location>
</feature>
<dbReference type="CDD" id="cd00096">
    <property type="entry name" value="Ig"/>
    <property type="match status" value="1"/>
</dbReference>
<dbReference type="Proteomes" id="UP001046870">
    <property type="component" value="Chromosome 1"/>
</dbReference>
<dbReference type="InterPro" id="IPR013106">
    <property type="entry name" value="Ig_V-set"/>
</dbReference>
<keyword evidence="5 11" id="KW-1133">Transmembrane helix</keyword>
<dbReference type="InterPro" id="IPR003599">
    <property type="entry name" value="Ig_sub"/>
</dbReference>
<keyword evidence="8" id="KW-0675">Receptor</keyword>
<dbReference type="GO" id="GO:0042102">
    <property type="term" value="P:positive regulation of T cell proliferation"/>
    <property type="evidence" value="ECO:0007669"/>
    <property type="project" value="TreeGrafter"/>
</dbReference>
<reference evidence="13" key="1">
    <citation type="submission" date="2021-01" db="EMBL/GenBank/DDBJ databases">
        <authorList>
            <person name="Zahm M."/>
            <person name="Roques C."/>
            <person name="Cabau C."/>
            <person name="Klopp C."/>
            <person name="Donnadieu C."/>
            <person name="Jouanno E."/>
            <person name="Lampietro C."/>
            <person name="Louis A."/>
            <person name="Herpin A."/>
            <person name="Echchiki A."/>
            <person name="Berthelot C."/>
            <person name="Parey E."/>
            <person name="Roest-Crollius H."/>
            <person name="Braasch I."/>
            <person name="Postlethwait J."/>
            <person name="Bobe J."/>
            <person name="Montfort J."/>
            <person name="Bouchez O."/>
            <person name="Begum T."/>
            <person name="Mejri S."/>
            <person name="Adams A."/>
            <person name="Chen W.-J."/>
            <person name="Guiguen Y."/>
        </authorList>
    </citation>
    <scope>NUCLEOTIDE SEQUENCE</scope>
    <source>
        <strain evidence="13">YG-15Mar2019-1</strain>
        <tissue evidence="13">Brain</tissue>
    </source>
</reference>
<dbReference type="GO" id="GO:0006955">
    <property type="term" value="P:immune response"/>
    <property type="evidence" value="ECO:0007669"/>
    <property type="project" value="TreeGrafter"/>
</dbReference>
<dbReference type="PROSITE" id="PS50835">
    <property type="entry name" value="IG_LIKE"/>
    <property type="match status" value="1"/>
</dbReference>
<gene>
    <name evidence="13" type="ORF">MATL_G00006380</name>
</gene>
<name>A0A9D3TH76_MEGAT</name>
<dbReference type="InterPro" id="IPR007110">
    <property type="entry name" value="Ig-like_dom"/>
</dbReference>
<dbReference type="SUPFAM" id="SSF48726">
    <property type="entry name" value="Immunoglobulin"/>
    <property type="match status" value="2"/>
</dbReference>
<keyword evidence="3 11" id="KW-0812">Transmembrane</keyword>
<evidence type="ECO:0000259" key="12">
    <source>
        <dbReference type="PROSITE" id="PS50835"/>
    </source>
</evidence>
<comment type="subcellular location">
    <subcellularLocation>
        <location evidence="1">Cell membrane</location>
        <topology evidence="1">Single-pass type I membrane protein</topology>
    </subcellularLocation>
</comment>
<organism evidence="13 14">
    <name type="scientific">Megalops atlanticus</name>
    <name type="common">Tarpon</name>
    <name type="synonym">Clupea gigantea</name>
    <dbReference type="NCBI Taxonomy" id="7932"/>
    <lineage>
        <taxon>Eukaryota</taxon>
        <taxon>Metazoa</taxon>
        <taxon>Chordata</taxon>
        <taxon>Craniata</taxon>
        <taxon>Vertebrata</taxon>
        <taxon>Euteleostomi</taxon>
        <taxon>Actinopterygii</taxon>
        <taxon>Neopterygii</taxon>
        <taxon>Teleostei</taxon>
        <taxon>Elopiformes</taxon>
        <taxon>Megalopidae</taxon>
        <taxon>Megalops</taxon>
    </lineage>
</organism>
<evidence type="ECO:0000256" key="1">
    <source>
        <dbReference type="ARBA" id="ARBA00004251"/>
    </source>
</evidence>
<dbReference type="Pfam" id="PF07686">
    <property type="entry name" value="V-set"/>
    <property type="match status" value="1"/>
</dbReference>
<keyword evidence="2" id="KW-1003">Cell membrane</keyword>
<dbReference type="GO" id="GO:0007166">
    <property type="term" value="P:cell surface receptor signaling pathway"/>
    <property type="evidence" value="ECO:0007669"/>
    <property type="project" value="TreeGrafter"/>
</dbReference>
<evidence type="ECO:0000256" key="4">
    <source>
        <dbReference type="ARBA" id="ARBA00022729"/>
    </source>
</evidence>
<keyword evidence="4" id="KW-0732">Signal</keyword>
<dbReference type="GO" id="GO:0009897">
    <property type="term" value="C:external side of plasma membrane"/>
    <property type="evidence" value="ECO:0007669"/>
    <property type="project" value="TreeGrafter"/>
</dbReference>
<dbReference type="PANTHER" id="PTHR25466">
    <property type="entry name" value="T-LYMPHOCYTE ACTIVATION ANTIGEN"/>
    <property type="match status" value="1"/>
</dbReference>
<evidence type="ECO:0000256" key="3">
    <source>
        <dbReference type="ARBA" id="ARBA00022692"/>
    </source>
</evidence>
<dbReference type="InterPro" id="IPR036179">
    <property type="entry name" value="Ig-like_dom_sf"/>
</dbReference>
<dbReference type="OrthoDB" id="8434564at2759"/>
<evidence type="ECO:0000256" key="8">
    <source>
        <dbReference type="ARBA" id="ARBA00023170"/>
    </source>
</evidence>
<dbReference type="GO" id="GO:0071222">
    <property type="term" value="P:cellular response to lipopolysaccharide"/>
    <property type="evidence" value="ECO:0007669"/>
    <property type="project" value="TreeGrafter"/>
</dbReference>
<dbReference type="GO" id="GO:0031295">
    <property type="term" value="P:T cell costimulation"/>
    <property type="evidence" value="ECO:0007669"/>
    <property type="project" value="TreeGrafter"/>
</dbReference>
<feature type="domain" description="Ig-like" evidence="12">
    <location>
        <begin position="71"/>
        <end position="159"/>
    </location>
</feature>
<accession>A0A9D3TH76</accession>
<keyword evidence="14" id="KW-1185">Reference proteome</keyword>
<dbReference type="PANTHER" id="PTHR25466:SF3">
    <property type="entry name" value="PROGRAMMED CELL DEATH 1 LIGAND 1"/>
    <property type="match status" value="1"/>
</dbReference>
<dbReference type="SMART" id="SM00409">
    <property type="entry name" value="IG"/>
    <property type="match status" value="1"/>
</dbReference>
<dbReference type="InterPro" id="IPR013783">
    <property type="entry name" value="Ig-like_fold"/>
</dbReference>
<evidence type="ECO:0000256" key="7">
    <source>
        <dbReference type="ARBA" id="ARBA00023157"/>
    </source>
</evidence>
<comment type="caution">
    <text evidence="13">The sequence shown here is derived from an EMBL/GenBank/DDBJ whole genome shotgun (WGS) entry which is preliminary data.</text>
</comment>
<protein>
    <recommendedName>
        <fullName evidence="12">Ig-like domain-containing protein</fullName>
    </recommendedName>
</protein>
<proteinExistence type="predicted"/>
<evidence type="ECO:0000256" key="5">
    <source>
        <dbReference type="ARBA" id="ARBA00022989"/>
    </source>
</evidence>
<evidence type="ECO:0000313" key="13">
    <source>
        <dbReference type="EMBL" id="KAG7491665.1"/>
    </source>
</evidence>
<dbReference type="InterPro" id="IPR051713">
    <property type="entry name" value="T-cell_Activation_Regulation"/>
</dbReference>
<evidence type="ECO:0000256" key="2">
    <source>
        <dbReference type="ARBA" id="ARBA00022475"/>
    </source>
</evidence>
<keyword evidence="9" id="KW-0325">Glycoprotein</keyword>
<evidence type="ECO:0000256" key="10">
    <source>
        <dbReference type="ARBA" id="ARBA00023319"/>
    </source>
</evidence>
<sequence>MAESTQLQLVAIILTLRTISEFSSAHVYFDPKMGVITAAVFFLFLFAVVTSTTNGLVELHANKVVTAQCHSRVTLHCNISSLNDLSVMLLTWIHEKTGENLCLFDSKELHEPDARILCSYRPEKQLALTFKNVSPSHQGTYICKLRSNQGMKHVSSVVKVQECHGTAEQHSSPSQVQCHFHGVYPQGEVHWFFHKKNVTLDATPATCTGPDHKGLYNVTSNLHTDKTTGNYTCSLWIPINRDCPVNIKVRMPPSSRAASRHIVGLGWALLHIWRLIV</sequence>
<dbReference type="GO" id="GO:0042130">
    <property type="term" value="P:negative regulation of T cell proliferation"/>
    <property type="evidence" value="ECO:0007669"/>
    <property type="project" value="TreeGrafter"/>
</dbReference>
<dbReference type="AlphaFoldDB" id="A0A9D3TH76"/>
<dbReference type="EMBL" id="JAFDVH010000001">
    <property type="protein sequence ID" value="KAG7491665.1"/>
    <property type="molecule type" value="Genomic_DNA"/>
</dbReference>
<keyword evidence="10" id="KW-0393">Immunoglobulin domain</keyword>
<evidence type="ECO:0000256" key="6">
    <source>
        <dbReference type="ARBA" id="ARBA00023136"/>
    </source>
</evidence>
<evidence type="ECO:0000256" key="9">
    <source>
        <dbReference type="ARBA" id="ARBA00023180"/>
    </source>
</evidence>